<feature type="signal peptide" evidence="1">
    <location>
        <begin position="1"/>
        <end position="18"/>
    </location>
</feature>
<dbReference type="OrthoDB" id="8180029at2759"/>
<organism evidence="2 3">
    <name type="scientific">Ignelater luminosus</name>
    <name type="common">Cucubano</name>
    <name type="synonym">Pyrophorus luminosus</name>
    <dbReference type="NCBI Taxonomy" id="2038154"/>
    <lineage>
        <taxon>Eukaryota</taxon>
        <taxon>Metazoa</taxon>
        <taxon>Ecdysozoa</taxon>
        <taxon>Arthropoda</taxon>
        <taxon>Hexapoda</taxon>
        <taxon>Insecta</taxon>
        <taxon>Pterygota</taxon>
        <taxon>Neoptera</taxon>
        <taxon>Endopterygota</taxon>
        <taxon>Coleoptera</taxon>
        <taxon>Polyphaga</taxon>
        <taxon>Elateriformia</taxon>
        <taxon>Elateroidea</taxon>
        <taxon>Elateridae</taxon>
        <taxon>Agrypninae</taxon>
        <taxon>Pyrophorini</taxon>
        <taxon>Ignelater</taxon>
    </lineage>
</organism>
<accession>A0A8K0CNC0</accession>
<dbReference type="Pfam" id="PF06477">
    <property type="entry name" value="DUF1091"/>
    <property type="match status" value="1"/>
</dbReference>
<reference evidence="2" key="1">
    <citation type="submission" date="2019-08" db="EMBL/GenBank/DDBJ databases">
        <title>The genome of the North American firefly Photinus pyralis.</title>
        <authorList>
            <consortium name="Photinus pyralis genome working group"/>
            <person name="Fallon T.R."/>
            <person name="Sander Lower S.E."/>
            <person name="Weng J.-K."/>
        </authorList>
    </citation>
    <scope>NUCLEOTIDE SEQUENCE</scope>
    <source>
        <strain evidence="2">TRF0915ILg1</strain>
        <tissue evidence="2">Whole body</tissue>
    </source>
</reference>
<keyword evidence="1" id="KW-0732">Signal</keyword>
<dbReference type="InterPro" id="IPR010512">
    <property type="entry name" value="DUF1091"/>
</dbReference>
<dbReference type="Proteomes" id="UP000801492">
    <property type="component" value="Unassembled WGS sequence"/>
</dbReference>
<comment type="caution">
    <text evidence="2">The sequence shown here is derived from an EMBL/GenBank/DDBJ whole genome shotgun (WGS) entry which is preliminary data.</text>
</comment>
<dbReference type="EMBL" id="VTPC01084361">
    <property type="protein sequence ID" value="KAF2887272.1"/>
    <property type="molecule type" value="Genomic_DNA"/>
</dbReference>
<sequence>MITLQAIVVCMAIISISAAEHSERKKRQHDSPISDLLAKFHQNDYKLEFERMELVSFNKQYLRKLEIVTYKYNRTSAVVNVTWWTLNDINDFNVIFQAYRFASNEYRLFPMRFQVALCDALKSNFAGLQRYRRCGNFSGCSFLKDVPTRVCNWSPDESQLPPSIPDGKYMMETQAVFRNVDLFLLRIYSTVYRPVTKKEHKSK</sequence>
<dbReference type="PANTHER" id="PTHR20898">
    <property type="entry name" value="DAEDALUS ON 3-RELATED-RELATED"/>
    <property type="match status" value="1"/>
</dbReference>
<proteinExistence type="predicted"/>
<name>A0A8K0CNC0_IGNLU</name>
<keyword evidence="3" id="KW-1185">Reference proteome</keyword>
<evidence type="ECO:0000313" key="2">
    <source>
        <dbReference type="EMBL" id="KAF2887272.1"/>
    </source>
</evidence>
<protein>
    <submittedName>
        <fullName evidence="2">Uncharacterized protein</fullName>
    </submittedName>
</protein>
<gene>
    <name evidence="2" type="ORF">ILUMI_18901</name>
</gene>
<evidence type="ECO:0000313" key="3">
    <source>
        <dbReference type="Proteomes" id="UP000801492"/>
    </source>
</evidence>
<evidence type="ECO:0000256" key="1">
    <source>
        <dbReference type="SAM" id="SignalP"/>
    </source>
</evidence>
<dbReference type="AlphaFoldDB" id="A0A8K0CNC0"/>
<dbReference type="PANTHER" id="PTHR20898:SF0">
    <property type="entry name" value="DAEDALUS ON 3-RELATED"/>
    <property type="match status" value="1"/>
</dbReference>
<feature type="chain" id="PRO_5035455003" evidence="1">
    <location>
        <begin position="19"/>
        <end position="203"/>
    </location>
</feature>